<reference evidence="1" key="1">
    <citation type="submission" date="2022-10" db="EMBL/GenBank/DDBJ databases">
        <title>The complete genomes of actinobacterial strains from the NBC collection.</title>
        <authorList>
            <person name="Joergensen T.S."/>
            <person name="Alvarez Arevalo M."/>
            <person name="Sterndorff E.B."/>
            <person name="Faurdal D."/>
            <person name="Vuksanovic O."/>
            <person name="Mourched A.-S."/>
            <person name="Charusanti P."/>
            <person name="Shaw S."/>
            <person name="Blin K."/>
            <person name="Weber T."/>
        </authorList>
    </citation>
    <scope>NUCLEOTIDE SEQUENCE</scope>
    <source>
        <strain evidence="1">NBC_00093</strain>
    </source>
</reference>
<accession>A0AAU2AEW0</accession>
<dbReference type="Pfam" id="PF13374">
    <property type="entry name" value="TPR_10"/>
    <property type="match status" value="2"/>
</dbReference>
<dbReference type="PANTHER" id="PTHR19959">
    <property type="entry name" value="KINESIN LIGHT CHAIN"/>
    <property type="match status" value="1"/>
</dbReference>
<organism evidence="1">
    <name type="scientific">Streptomyces sp. NBC_00093</name>
    <dbReference type="NCBI Taxonomy" id="2975649"/>
    <lineage>
        <taxon>Bacteria</taxon>
        <taxon>Bacillati</taxon>
        <taxon>Actinomycetota</taxon>
        <taxon>Actinomycetes</taxon>
        <taxon>Kitasatosporales</taxon>
        <taxon>Streptomycetaceae</taxon>
        <taxon>Streptomyces</taxon>
    </lineage>
</organism>
<name>A0AAU2AEW0_9ACTN</name>
<dbReference type="SMART" id="SM00028">
    <property type="entry name" value="TPR"/>
    <property type="match status" value="4"/>
</dbReference>
<dbReference type="Gene3D" id="1.25.40.10">
    <property type="entry name" value="Tetratricopeptide repeat domain"/>
    <property type="match status" value="2"/>
</dbReference>
<protein>
    <submittedName>
        <fullName evidence="1">Tetratricopeptide repeat protein</fullName>
    </submittedName>
</protein>
<dbReference type="PANTHER" id="PTHR19959:SF119">
    <property type="entry name" value="FUNGAL LIPASE-LIKE DOMAIN-CONTAINING PROTEIN"/>
    <property type="match status" value="1"/>
</dbReference>
<proteinExistence type="predicted"/>
<evidence type="ECO:0000313" key="1">
    <source>
        <dbReference type="EMBL" id="WTT23282.1"/>
    </source>
</evidence>
<dbReference type="InterPro" id="IPR003774">
    <property type="entry name" value="AlgH-like"/>
</dbReference>
<dbReference type="Pfam" id="PF13424">
    <property type="entry name" value="TPR_12"/>
    <property type="match status" value="1"/>
</dbReference>
<dbReference type="SUPFAM" id="SSF48452">
    <property type="entry name" value="TPR-like"/>
    <property type="match status" value="2"/>
</dbReference>
<dbReference type="Pfam" id="PF02622">
    <property type="entry name" value="DUF179"/>
    <property type="match status" value="1"/>
</dbReference>
<dbReference type="EMBL" id="CP108222">
    <property type="protein sequence ID" value="WTT23282.1"/>
    <property type="molecule type" value="Genomic_DNA"/>
</dbReference>
<dbReference type="AlphaFoldDB" id="A0AAU2AEW0"/>
<dbReference type="Gene3D" id="3.40.1740.10">
    <property type="entry name" value="VC0467-like"/>
    <property type="match status" value="1"/>
</dbReference>
<gene>
    <name evidence="1" type="ORF">OHA22_50880</name>
</gene>
<sequence length="1073" mass="117382">MRGLDGEDRQENVANPGGFVHVVQNGDMHVFGDNVPLYVLRLWRRAPTCDAETLRGLPSQILDGRNQVVRFTGRAAELDELQRWRDGTASLAVRWLFGPGGQGKSRLADEFAAESVAAGWKVMVAEQGPGTLVAPHGVHDLAVGDAAGLLLIVDYADRWPFTHLIWLFSNGLLHTDKPTRVLLLARGTDIWPALQAALRREYNTIRIGLSARSLRPLPDDGQARDAMFRAAVDGFSDVYGLTDRADVDPPQALTGPDMALTLALHMAALVGVDAKATGGRLPTDMQELTSYLIEREYLHWTILYGDGTHELDPSERTYRTPPHVMHHAVFAAALTGSMDRAAGSGLVGRLGLPGGAGRTLTDHATCYPHLPPDPATVLEPLQPDRFAEDLLALSTPGHHVAYPAQDWATGTVRALLDTPHDPPQYLSRALLYLTAATQRWPHVGDAALYPLLRARPELMVAAGNAALLSFNAIEDVDDELLYAVEREFPPRPDPNVDIGVAAIAERLTDRRLASTADARERAGLQGVLGWRLANAGRLDAALPRCQDAVAILSQLAADDPAAHAMALTMAMNDLGSCLAEMGRVVEAGQVYEQVVTIFRAEPALPVRLMLAGTLRSLAQCRDTEGRRQEAIDMLEEAVRIHRVLLDSLADQPAESGHEVYRAEMASALGDLGGTYAQSRTPWRAVPLLEEAARRFRLLAEQQPSDYRPELTRAVISLAMIRSDSGRPHEGLPIAREAEQMARELSDTHPAVHLPDLAMALNNLSLINAKAGNDAESQASAEEAVAIRRRLAQNNPDLYLNDLATSLLNLGAALADTRQWSSAVDHTREALDIRRQLCEADPLAYLYDFRLTARNLTGMLLFSRRWREAMRTRQESRRFVRKIRGAFRAARRRQPSRLNPRPQGALLVGAEDPADELYRGRVMLVLWWDEMGALVVVLNHPTPVSLADVAAPDISQWETLAAAPPVVFEGGPDEVAPAICLAQLRPGADPVPGVQRLAGRLYTIDLGSDVEAVTRMVDRLRIFAGCVVFGPGELDLIIDRGDLTVHGTATTEPFHAEPERLHRELRDSAARPVM</sequence>
<dbReference type="SUPFAM" id="SSF143456">
    <property type="entry name" value="VC0467-like"/>
    <property type="match status" value="1"/>
</dbReference>
<dbReference type="InterPro" id="IPR011990">
    <property type="entry name" value="TPR-like_helical_dom_sf"/>
</dbReference>
<dbReference type="InterPro" id="IPR019734">
    <property type="entry name" value="TPR_rpt"/>
</dbReference>